<keyword evidence="2" id="KW-0548">Nucleotidyltransferase</keyword>
<evidence type="ECO:0000256" key="3">
    <source>
        <dbReference type="ARBA" id="ARBA00022722"/>
    </source>
</evidence>
<keyword evidence="1" id="KW-0808">Transferase</keyword>
<evidence type="ECO:0000313" key="9">
    <source>
        <dbReference type="EMBL" id="KAA3466846.1"/>
    </source>
</evidence>
<comment type="caution">
    <text evidence="9">The sequence shown here is derived from an EMBL/GenBank/DDBJ whole genome shotgun (WGS) entry which is preliminary data.</text>
</comment>
<name>A0A5B6VD13_9ROSI</name>
<dbReference type="SUPFAM" id="SSF56672">
    <property type="entry name" value="DNA/RNA polymerases"/>
    <property type="match status" value="1"/>
</dbReference>
<dbReference type="GO" id="GO:0016787">
    <property type="term" value="F:hydrolase activity"/>
    <property type="evidence" value="ECO:0007669"/>
    <property type="project" value="UniProtKB-KW"/>
</dbReference>
<evidence type="ECO:0000256" key="2">
    <source>
        <dbReference type="ARBA" id="ARBA00022695"/>
    </source>
</evidence>
<keyword evidence="5" id="KW-0378">Hydrolase</keyword>
<evidence type="ECO:0000259" key="8">
    <source>
        <dbReference type="Pfam" id="PF17917"/>
    </source>
</evidence>
<dbReference type="EMBL" id="SMMG02000007">
    <property type="protein sequence ID" value="KAA3466846.1"/>
    <property type="molecule type" value="Genomic_DNA"/>
</dbReference>
<accession>A0A5B6VD13</accession>
<dbReference type="AlphaFoldDB" id="A0A5B6VD13"/>
<protein>
    <submittedName>
        <fullName evidence="9">Protein NYNRIN-like</fullName>
    </submittedName>
</protein>
<evidence type="ECO:0000256" key="6">
    <source>
        <dbReference type="ARBA" id="ARBA00022918"/>
    </source>
</evidence>
<organism evidence="9 10">
    <name type="scientific">Gossypium australe</name>
    <dbReference type="NCBI Taxonomy" id="47621"/>
    <lineage>
        <taxon>Eukaryota</taxon>
        <taxon>Viridiplantae</taxon>
        <taxon>Streptophyta</taxon>
        <taxon>Embryophyta</taxon>
        <taxon>Tracheophyta</taxon>
        <taxon>Spermatophyta</taxon>
        <taxon>Magnoliopsida</taxon>
        <taxon>eudicotyledons</taxon>
        <taxon>Gunneridae</taxon>
        <taxon>Pentapetalae</taxon>
        <taxon>rosids</taxon>
        <taxon>malvids</taxon>
        <taxon>Malvales</taxon>
        <taxon>Malvaceae</taxon>
        <taxon>Malvoideae</taxon>
        <taxon>Gossypium</taxon>
    </lineage>
</organism>
<feature type="region of interest" description="Disordered" evidence="7">
    <location>
        <begin position="231"/>
        <end position="259"/>
    </location>
</feature>
<dbReference type="InterPro" id="IPR043502">
    <property type="entry name" value="DNA/RNA_pol_sf"/>
</dbReference>
<keyword evidence="3" id="KW-0540">Nuclease</keyword>
<keyword evidence="4" id="KW-0255">Endonuclease</keyword>
<feature type="domain" description="Reverse transcriptase RNase H-like" evidence="8">
    <location>
        <begin position="1"/>
        <end position="55"/>
    </location>
</feature>
<proteinExistence type="predicted"/>
<keyword evidence="6" id="KW-0695">RNA-directed DNA polymerase</keyword>
<dbReference type="Pfam" id="PF17917">
    <property type="entry name" value="RT_RNaseH"/>
    <property type="match status" value="1"/>
</dbReference>
<evidence type="ECO:0000256" key="4">
    <source>
        <dbReference type="ARBA" id="ARBA00022759"/>
    </source>
</evidence>
<evidence type="ECO:0000256" key="5">
    <source>
        <dbReference type="ARBA" id="ARBA00022801"/>
    </source>
</evidence>
<dbReference type="GO" id="GO:0004519">
    <property type="term" value="F:endonuclease activity"/>
    <property type="evidence" value="ECO:0007669"/>
    <property type="project" value="UniProtKB-KW"/>
</dbReference>
<gene>
    <name evidence="9" type="ORF">EPI10_001910</name>
</gene>
<evidence type="ECO:0000256" key="7">
    <source>
        <dbReference type="SAM" id="MobiDB-lite"/>
    </source>
</evidence>
<reference evidence="10" key="1">
    <citation type="journal article" date="2019" name="Plant Biotechnol. J.">
        <title>Genome sequencing of the Australian wild diploid species Gossypium australe highlights disease resistance and delayed gland morphogenesis.</title>
        <authorList>
            <person name="Cai Y."/>
            <person name="Cai X."/>
            <person name="Wang Q."/>
            <person name="Wang P."/>
            <person name="Zhang Y."/>
            <person name="Cai C."/>
            <person name="Xu Y."/>
            <person name="Wang K."/>
            <person name="Zhou Z."/>
            <person name="Wang C."/>
            <person name="Geng S."/>
            <person name="Li B."/>
            <person name="Dong Q."/>
            <person name="Hou Y."/>
            <person name="Wang H."/>
            <person name="Ai P."/>
            <person name="Liu Z."/>
            <person name="Yi F."/>
            <person name="Sun M."/>
            <person name="An G."/>
            <person name="Cheng J."/>
            <person name="Zhang Y."/>
            <person name="Shi Q."/>
            <person name="Xie Y."/>
            <person name="Shi X."/>
            <person name="Chang Y."/>
            <person name="Huang F."/>
            <person name="Chen Y."/>
            <person name="Hong S."/>
            <person name="Mi L."/>
            <person name="Sun Q."/>
            <person name="Zhang L."/>
            <person name="Zhou B."/>
            <person name="Peng R."/>
            <person name="Zhang X."/>
            <person name="Liu F."/>
        </authorList>
    </citation>
    <scope>NUCLEOTIDE SEQUENCE [LARGE SCALE GENOMIC DNA]</scope>
    <source>
        <strain evidence="10">cv. PA1801</strain>
    </source>
</reference>
<dbReference type="InterPro" id="IPR041373">
    <property type="entry name" value="RT_RNaseH"/>
</dbReference>
<evidence type="ECO:0000313" key="10">
    <source>
        <dbReference type="Proteomes" id="UP000325315"/>
    </source>
</evidence>
<dbReference type="Proteomes" id="UP000325315">
    <property type="component" value="Unassembled WGS sequence"/>
</dbReference>
<sequence>MTDAKLNYTTIENELLVVVFAFDKFRSYLVGTKVTIYRDHSVIKYLVTKKDAKPRGIIVFSPYKGIFVVLSHRGIIVILPYRGTFVNFQIEGILPIRPDYDKSYNCSYQFIIHAHIINHCHFGPTSSAGPFSHFRLFGVADIVPFTKPQLKRVHLPLANDPYLPRLRSLNPTLVDTRVANNRFVLEEHNKESAQKGISVNRDDGIRQWKKPIEGEKRRKIKYENSKNLSREFGNGRIPQWEKRMRERKGRNNRTQGTFQ</sequence>
<evidence type="ECO:0000256" key="1">
    <source>
        <dbReference type="ARBA" id="ARBA00022679"/>
    </source>
</evidence>
<dbReference type="GO" id="GO:0003964">
    <property type="term" value="F:RNA-directed DNA polymerase activity"/>
    <property type="evidence" value="ECO:0007669"/>
    <property type="project" value="UniProtKB-KW"/>
</dbReference>
<keyword evidence="10" id="KW-1185">Reference proteome</keyword>